<evidence type="ECO:0000313" key="3">
    <source>
        <dbReference type="Proteomes" id="UP000714275"/>
    </source>
</evidence>
<sequence>MAGLVICTICPNQTIQHRPSIRGLVSRRYRHICRYYIGNIFFILEYKVIIVVAFGVIPNLDFAGSFHLNNFNFKLVGLTWNKTQLRGSVKAKNSRISAIRPVFSMSHVTQVNLFLTGYRKYSPRKVKWSLSGSGRYPEKQPTIRSYHPSIIFQQDRG</sequence>
<comment type="caution">
    <text evidence="2">The sequence shown here is derived from an EMBL/GenBank/DDBJ whole genome shotgun (WGS) entry which is preliminary data.</text>
</comment>
<gene>
    <name evidence="2" type="ORF">EV702DRAFT_135592</name>
</gene>
<keyword evidence="1" id="KW-0812">Transmembrane</keyword>
<reference evidence="2" key="1">
    <citation type="journal article" date="2020" name="New Phytol.">
        <title>Comparative genomics reveals dynamic genome evolution in host specialist ectomycorrhizal fungi.</title>
        <authorList>
            <person name="Lofgren L.A."/>
            <person name="Nguyen N.H."/>
            <person name="Vilgalys R."/>
            <person name="Ruytinx J."/>
            <person name="Liao H.L."/>
            <person name="Branco S."/>
            <person name="Kuo A."/>
            <person name="LaButti K."/>
            <person name="Lipzen A."/>
            <person name="Andreopoulos W."/>
            <person name="Pangilinan J."/>
            <person name="Riley R."/>
            <person name="Hundley H."/>
            <person name="Na H."/>
            <person name="Barry K."/>
            <person name="Grigoriev I.V."/>
            <person name="Stajich J.E."/>
            <person name="Kennedy P.G."/>
        </authorList>
    </citation>
    <scope>NUCLEOTIDE SEQUENCE</scope>
    <source>
        <strain evidence="2">DOB743</strain>
    </source>
</reference>
<dbReference type="AlphaFoldDB" id="A0A9P7D3D1"/>
<protein>
    <submittedName>
        <fullName evidence="2">Uncharacterized protein</fullName>
    </submittedName>
</protein>
<organism evidence="2 3">
    <name type="scientific">Suillus placidus</name>
    <dbReference type="NCBI Taxonomy" id="48579"/>
    <lineage>
        <taxon>Eukaryota</taxon>
        <taxon>Fungi</taxon>
        <taxon>Dikarya</taxon>
        <taxon>Basidiomycota</taxon>
        <taxon>Agaricomycotina</taxon>
        <taxon>Agaricomycetes</taxon>
        <taxon>Agaricomycetidae</taxon>
        <taxon>Boletales</taxon>
        <taxon>Suillineae</taxon>
        <taxon>Suillaceae</taxon>
        <taxon>Suillus</taxon>
    </lineage>
</organism>
<keyword evidence="1" id="KW-0472">Membrane</keyword>
<evidence type="ECO:0000256" key="1">
    <source>
        <dbReference type="SAM" id="Phobius"/>
    </source>
</evidence>
<dbReference type="OrthoDB" id="10531343at2759"/>
<evidence type="ECO:0000313" key="2">
    <source>
        <dbReference type="EMBL" id="KAG1778740.1"/>
    </source>
</evidence>
<dbReference type="EMBL" id="JABBWD010000014">
    <property type="protein sequence ID" value="KAG1778740.1"/>
    <property type="molecule type" value="Genomic_DNA"/>
</dbReference>
<feature type="transmembrane region" description="Helical" evidence="1">
    <location>
        <begin position="36"/>
        <end position="57"/>
    </location>
</feature>
<keyword evidence="3" id="KW-1185">Reference proteome</keyword>
<accession>A0A9P7D3D1</accession>
<proteinExistence type="predicted"/>
<keyword evidence="1" id="KW-1133">Transmembrane helix</keyword>
<name>A0A9P7D3D1_9AGAM</name>
<dbReference type="Proteomes" id="UP000714275">
    <property type="component" value="Unassembled WGS sequence"/>
</dbReference>